<dbReference type="InterPro" id="IPR013762">
    <property type="entry name" value="Integrase-like_cat_sf"/>
</dbReference>
<dbReference type="GO" id="GO:0006310">
    <property type="term" value="P:DNA recombination"/>
    <property type="evidence" value="ECO:0007669"/>
    <property type="project" value="UniProtKB-KW"/>
</dbReference>
<dbReference type="InterPro" id="IPR011010">
    <property type="entry name" value="DNA_brk_join_enz"/>
</dbReference>
<evidence type="ECO:0000313" key="3">
    <source>
        <dbReference type="EMBL" id="MBW4549083.1"/>
    </source>
</evidence>
<proteinExistence type="predicted"/>
<reference evidence="3" key="1">
    <citation type="submission" date="2021-05" db="EMBL/GenBank/DDBJ databases">
        <authorList>
            <person name="Pietrasiak N."/>
            <person name="Ward R."/>
            <person name="Stajich J.E."/>
            <person name="Kurbessoian T."/>
        </authorList>
    </citation>
    <scope>NUCLEOTIDE SEQUENCE</scope>
    <source>
        <strain evidence="3">CPER-KK1</strain>
    </source>
</reference>
<evidence type="ECO:0000256" key="1">
    <source>
        <dbReference type="ARBA" id="ARBA00023172"/>
    </source>
</evidence>
<sequence length="75" mass="8109">MTRQAADKALRHAADYIGLQGVSTHSFRRTGITKLHDAGIPLRTLQQRTGHASLANLALYVEVNQADIDAAGELL</sequence>
<feature type="domain" description="Tyr recombinase" evidence="2">
    <location>
        <begin position="1"/>
        <end position="73"/>
    </location>
</feature>
<evidence type="ECO:0000259" key="2">
    <source>
        <dbReference type="PROSITE" id="PS51898"/>
    </source>
</evidence>
<comment type="caution">
    <text evidence="3">The sequence shown here is derived from an EMBL/GenBank/DDBJ whole genome shotgun (WGS) entry which is preliminary data.</text>
</comment>
<reference evidence="3" key="2">
    <citation type="journal article" date="2022" name="Microbiol. Resour. Announc.">
        <title>Metagenome Sequencing to Explore Phylogenomics of Terrestrial Cyanobacteria.</title>
        <authorList>
            <person name="Ward R.D."/>
            <person name="Stajich J.E."/>
            <person name="Johansen J.R."/>
            <person name="Huntemann M."/>
            <person name="Clum A."/>
            <person name="Foster B."/>
            <person name="Foster B."/>
            <person name="Roux S."/>
            <person name="Palaniappan K."/>
            <person name="Varghese N."/>
            <person name="Mukherjee S."/>
            <person name="Reddy T.B.K."/>
            <person name="Daum C."/>
            <person name="Copeland A."/>
            <person name="Chen I.A."/>
            <person name="Ivanova N.N."/>
            <person name="Kyrpides N.C."/>
            <person name="Shapiro N."/>
            <person name="Eloe-Fadrosh E.A."/>
            <person name="Pietrasiak N."/>
        </authorList>
    </citation>
    <scope>NUCLEOTIDE SEQUENCE</scope>
    <source>
        <strain evidence="3">CPER-KK1</strain>
    </source>
</reference>
<accession>A0A951PUV5</accession>
<gene>
    <name evidence="3" type="ORF">KME25_32465</name>
</gene>
<protein>
    <submittedName>
        <fullName evidence="3">Tyrosine-type recombinase/integrase</fullName>
    </submittedName>
</protein>
<evidence type="ECO:0000313" key="4">
    <source>
        <dbReference type="Proteomes" id="UP000753908"/>
    </source>
</evidence>
<dbReference type="EMBL" id="JAHHIF010000081">
    <property type="protein sequence ID" value="MBW4549083.1"/>
    <property type="molecule type" value="Genomic_DNA"/>
</dbReference>
<dbReference type="PROSITE" id="PS51898">
    <property type="entry name" value="TYR_RECOMBINASE"/>
    <property type="match status" value="1"/>
</dbReference>
<dbReference type="Gene3D" id="1.10.443.10">
    <property type="entry name" value="Intergrase catalytic core"/>
    <property type="match status" value="1"/>
</dbReference>
<name>A0A951PUV5_9CYAN</name>
<keyword evidence="1" id="KW-0233">DNA recombination</keyword>
<dbReference type="Pfam" id="PF00589">
    <property type="entry name" value="Phage_integrase"/>
    <property type="match status" value="1"/>
</dbReference>
<dbReference type="Proteomes" id="UP000753908">
    <property type="component" value="Unassembled WGS sequence"/>
</dbReference>
<dbReference type="AlphaFoldDB" id="A0A951PUV5"/>
<organism evidence="3 4">
    <name type="scientific">Symplocastrum torsivum CPER-KK1</name>
    <dbReference type="NCBI Taxonomy" id="450513"/>
    <lineage>
        <taxon>Bacteria</taxon>
        <taxon>Bacillati</taxon>
        <taxon>Cyanobacteriota</taxon>
        <taxon>Cyanophyceae</taxon>
        <taxon>Oscillatoriophycideae</taxon>
        <taxon>Oscillatoriales</taxon>
        <taxon>Microcoleaceae</taxon>
        <taxon>Symplocastrum</taxon>
    </lineage>
</organism>
<dbReference type="GO" id="GO:0003677">
    <property type="term" value="F:DNA binding"/>
    <property type="evidence" value="ECO:0007669"/>
    <property type="project" value="InterPro"/>
</dbReference>
<dbReference type="InterPro" id="IPR002104">
    <property type="entry name" value="Integrase_catalytic"/>
</dbReference>
<dbReference type="GO" id="GO:0015074">
    <property type="term" value="P:DNA integration"/>
    <property type="evidence" value="ECO:0007669"/>
    <property type="project" value="InterPro"/>
</dbReference>
<dbReference type="SUPFAM" id="SSF56349">
    <property type="entry name" value="DNA breaking-rejoining enzymes"/>
    <property type="match status" value="1"/>
</dbReference>